<sequence>MICELDTVILLKDRPHEGLVKGDVGSVAFIHEGGKAFEVEFTTLAGEPLGVLTLAEDEIRPVSARDVPHVRVA</sequence>
<name>A0A179BQ12_ACIFR</name>
<dbReference type="RefSeq" id="WP_064218036.1">
    <property type="nucleotide sequence ID" value="NZ_LVXZ01000016.1"/>
</dbReference>
<keyword evidence="2" id="KW-1185">Reference proteome</keyword>
<dbReference type="AlphaFoldDB" id="A0A179BQ12"/>
<dbReference type="Proteomes" id="UP000078302">
    <property type="component" value="Unassembled WGS sequence"/>
</dbReference>
<protein>
    <recommendedName>
        <fullName evidence="3">DUF4926 domain-containing protein</fullName>
    </recommendedName>
</protein>
<gene>
    <name evidence="1" type="ORF">A4H96_01960</name>
</gene>
<evidence type="ECO:0000313" key="2">
    <source>
        <dbReference type="Proteomes" id="UP000078302"/>
    </source>
</evidence>
<reference evidence="1 2" key="1">
    <citation type="submission" date="2016-04" db="EMBL/GenBank/DDBJ databases">
        <title>Acidithiobacillus ferrooxidans genome sequencing and assembly.</title>
        <authorList>
            <person name="Zhou Z."/>
        </authorList>
    </citation>
    <scope>NUCLEOTIDE SEQUENCE [LARGE SCALE GENOMIC DNA]</scope>
    <source>
        <strain evidence="1 2">BY0502</strain>
    </source>
</reference>
<dbReference type="Pfam" id="PF16277">
    <property type="entry name" value="DUF4926"/>
    <property type="match status" value="1"/>
</dbReference>
<proteinExistence type="predicted"/>
<dbReference type="InterPro" id="IPR032568">
    <property type="entry name" value="DUF4926"/>
</dbReference>
<evidence type="ECO:0008006" key="3">
    <source>
        <dbReference type="Google" id="ProtNLM"/>
    </source>
</evidence>
<dbReference type="EMBL" id="LVXZ01000016">
    <property type="protein sequence ID" value="OAP93094.1"/>
    <property type="molecule type" value="Genomic_DNA"/>
</dbReference>
<accession>A0A179BQ12</accession>
<dbReference type="OrthoDB" id="27224at2"/>
<organism evidence="1 2">
    <name type="scientific">Acidithiobacillus ferrooxidans</name>
    <name type="common">Thiobacillus ferrooxidans</name>
    <dbReference type="NCBI Taxonomy" id="920"/>
    <lineage>
        <taxon>Bacteria</taxon>
        <taxon>Pseudomonadati</taxon>
        <taxon>Pseudomonadota</taxon>
        <taxon>Acidithiobacillia</taxon>
        <taxon>Acidithiobacillales</taxon>
        <taxon>Acidithiobacillaceae</taxon>
        <taxon>Acidithiobacillus</taxon>
    </lineage>
</organism>
<comment type="caution">
    <text evidence="1">The sequence shown here is derived from an EMBL/GenBank/DDBJ whole genome shotgun (WGS) entry which is preliminary data.</text>
</comment>
<evidence type="ECO:0000313" key="1">
    <source>
        <dbReference type="EMBL" id="OAP93094.1"/>
    </source>
</evidence>